<feature type="compositionally biased region" description="Polar residues" evidence="1">
    <location>
        <begin position="263"/>
        <end position="275"/>
    </location>
</feature>
<evidence type="ECO:0000256" key="1">
    <source>
        <dbReference type="SAM" id="MobiDB-lite"/>
    </source>
</evidence>
<gene>
    <name evidence="2" type="ORF">MAR_019646</name>
</gene>
<reference evidence="2" key="1">
    <citation type="submission" date="2022-11" db="EMBL/GenBank/DDBJ databases">
        <title>Centuries of genome instability and evolution in soft-shell clam transmissible cancer (bioRxiv).</title>
        <authorList>
            <person name="Hart S.F.M."/>
            <person name="Yonemitsu M.A."/>
            <person name="Giersch R.M."/>
            <person name="Beal B.F."/>
            <person name="Arriagada G."/>
            <person name="Davis B.W."/>
            <person name="Ostrander E.A."/>
            <person name="Goff S.P."/>
            <person name="Metzger M.J."/>
        </authorList>
    </citation>
    <scope>NUCLEOTIDE SEQUENCE</scope>
    <source>
        <strain evidence="2">MELC-2E11</strain>
        <tissue evidence="2">Siphon/mantle</tissue>
    </source>
</reference>
<sequence length="349" mass="38519">MQITSPAGIGVASDKTTTPEARQRAELRCIRVYEVNSSGENSTATANASGKYAASWIESVQACFQDGKYPASYQSLRNGKYDGDDNQLHWTGVLRILSPITLNETGFECVPIMAGYIIKDSNEIKFKKLTDTAQMLSLCTPGTHAVKEIETCLPSTWPTTTVIESVTTDTTPSNQYTPTVGNADSAKETEGSTEENEYNYIEDTGDCNQSYNDTLQDYDTAKITHTQNANHDERGESFNVYNRMEQRGPDESNNEYDHINGGKSLSSQKSSETEYNYNATKNDGEAYSHLKSKMTLEKGMAENTYNVTESSINGDEFDTAGKGNVDGFNEITGNNYDKVVLEHLNLSSR</sequence>
<protein>
    <submittedName>
        <fullName evidence="2">Uncharacterized protein</fullName>
    </submittedName>
</protein>
<keyword evidence="3" id="KW-1185">Reference proteome</keyword>
<feature type="compositionally biased region" description="Polar residues" evidence="1">
    <location>
        <begin position="172"/>
        <end position="182"/>
    </location>
</feature>
<feature type="region of interest" description="Disordered" evidence="1">
    <location>
        <begin position="169"/>
        <end position="195"/>
    </location>
</feature>
<feature type="compositionally biased region" description="Basic and acidic residues" evidence="1">
    <location>
        <begin position="245"/>
        <end position="260"/>
    </location>
</feature>
<feature type="region of interest" description="Disordered" evidence="1">
    <location>
        <begin position="245"/>
        <end position="275"/>
    </location>
</feature>
<feature type="region of interest" description="Disordered" evidence="1">
    <location>
        <begin position="1"/>
        <end position="20"/>
    </location>
</feature>
<dbReference type="EMBL" id="CP111016">
    <property type="protein sequence ID" value="WAR04277.1"/>
    <property type="molecule type" value="Genomic_DNA"/>
</dbReference>
<evidence type="ECO:0000313" key="2">
    <source>
        <dbReference type="EMBL" id="WAR04277.1"/>
    </source>
</evidence>
<name>A0ABY7E5N1_MYAAR</name>
<evidence type="ECO:0000313" key="3">
    <source>
        <dbReference type="Proteomes" id="UP001164746"/>
    </source>
</evidence>
<organism evidence="2 3">
    <name type="scientific">Mya arenaria</name>
    <name type="common">Soft-shell clam</name>
    <dbReference type="NCBI Taxonomy" id="6604"/>
    <lineage>
        <taxon>Eukaryota</taxon>
        <taxon>Metazoa</taxon>
        <taxon>Spiralia</taxon>
        <taxon>Lophotrochozoa</taxon>
        <taxon>Mollusca</taxon>
        <taxon>Bivalvia</taxon>
        <taxon>Autobranchia</taxon>
        <taxon>Heteroconchia</taxon>
        <taxon>Euheterodonta</taxon>
        <taxon>Imparidentia</taxon>
        <taxon>Neoheterodontei</taxon>
        <taxon>Myida</taxon>
        <taxon>Myoidea</taxon>
        <taxon>Myidae</taxon>
        <taxon>Mya</taxon>
    </lineage>
</organism>
<accession>A0ABY7E5N1</accession>
<dbReference type="Proteomes" id="UP001164746">
    <property type="component" value="Chromosome 5"/>
</dbReference>
<proteinExistence type="predicted"/>